<dbReference type="NCBIfam" id="TIGR04256">
    <property type="entry name" value="GxxExxY"/>
    <property type="match status" value="1"/>
</dbReference>
<dbReference type="Proteomes" id="UP000028703">
    <property type="component" value="Unassembled WGS sequence"/>
</dbReference>
<dbReference type="STRING" id="421531.IX38_22010"/>
<dbReference type="eggNOG" id="COG0614">
    <property type="taxonomic scope" value="Bacteria"/>
</dbReference>
<dbReference type="EMBL" id="JPRO01000033">
    <property type="protein sequence ID" value="KFE97037.1"/>
    <property type="molecule type" value="Genomic_DNA"/>
</dbReference>
<dbReference type="AlphaFoldDB" id="A0A085YXX4"/>
<dbReference type="OrthoDB" id="1119698at2"/>
<accession>A0A085YXX4</accession>
<organism evidence="1 2">
    <name type="scientific">Chryseobacterium luteum</name>
    <dbReference type="NCBI Taxonomy" id="421531"/>
    <lineage>
        <taxon>Bacteria</taxon>
        <taxon>Pseudomonadati</taxon>
        <taxon>Bacteroidota</taxon>
        <taxon>Flavobacteriia</taxon>
        <taxon>Flavobacteriales</taxon>
        <taxon>Weeksellaceae</taxon>
        <taxon>Chryseobacterium group</taxon>
        <taxon>Chryseobacterium</taxon>
    </lineage>
</organism>
<dbReference type="Pfam" id="PF13366">
    <property type="entry name" value="PDDEXK_3"/>
    <property type="match status" value="1"/>
</dbReference>
<comment type="caution">
    <text evidence="1">The sequence shown here is derived from an EMBL/GenBank/DDBJ whole genome shotgun (WGS) entry which is preliminary data.</text>
</comment>
<protein>
    <recommendedName>
        <fullName evidence="3">GxxExxY protein</fullName>
    </recommendedName>
</protein>
<evidence type="ECO:0000313" key="1">
    <source>
        <dbReference type="EMBL" id="KFE97037.1"/>
    </source>
</evidence>
<sequence length="128" mass="14665">MTENELSYKIIGSAIEVHRNLGVGLLENAYEIALAYELKQQGMNVRQQISLSLKYKEITIDNAYKIDLIVENKVIIEVKAVLELNPVFYAQVLTYLKLTDIKLGLLINFNSELIKYGIHRIVNKLINE</sequence>
<dbReference type="InterPro" id="IPR026350">
    <property type="entry name" value="GxxExxY"/>
</dbReference>
<reference evidence="1 2" key="1">
    <citation type="submission" date="2014-07" db="EMBL/GenBank/DDBJ databases">
        <title>Genome of Chryseobacterium luteum DSM 18605.</title>
        <authorList>
            <person name="Stropko S.J."/>
            <person name="Pipes S.E."/>
            <person name="Newman J.D."/>
        </authorList>
    </citation>
    <scope>NUCLEOTIDE SEQUENCE [LARGE SCALE GENOMIC DNA]</scope>
    <source>
        <strain evidence="1 2">DSM 18605</strain>
    </source>
</reference>
<proteinExistence type="predicted"/>
<evidence type="ECO:0000313" key="2">
    <source>
        <dbReference type="Proteomes" id="UP000028703"/>
    </source>
</evidence>
<dbReference type="RefSeq" id="WP_034707942.1">
    <property type="nucleotide sequence ID" value="NZ_JPRO01000033.1"/>
</dbReference>
<name>A0A085YXX4_9FLAO</name>
<evidence type="ECO:0008006" key="3">
    <source>
        <dbReference type="Google" id="ProtNLM"/>
    </source>
</evidence>
<keyword evidence="2" id="KW-1185">Reference proteome</keyword>
<gene>
    <name evidence="1" type="ORF">IX38_22010</name>
</gene>